<dbReference type="EMBL" id="BGZK01000093">
    <property type="protein sequence ID" value="GBP18151.1"/>
    <property type="molecule type" value="Genomic_DNA"/>
</dbReference>
<accession>A0A4C1TVU6</accession>
<name>A0A4C1TVU6_EUMVA</name>
<feature type="region of interest" description="Disordered" evidence="1">
    <location>
        <begin position="1"/>
        <end position="30"/>
    </location>
</feature>
<evidence type="ECO:0000313" key="3">
    <source>
        <dbReference type="Proteomes" id="UP000299102"/>
    </source>
</evidence>
<sequence length="108" mass="11599">MLTQKKNARESAQEGPNGRPPEAAQARPSGAVFSPMDCVYGSVDIQDDGSHSISMRAELWAEAISITEDLHTIVAQCDAGARIRMLRGERTGTSGYGEEDTDVDDGDE</sequence>
<gene>
    <name evidence="2" type="ORF">EVAR_12934_1</name>
</gene>
<keyword evidence="3" id="KW-1185">Reference proteome</keyword>
<dbReference type="Proteomes" id="UP000299102">
    <property type="component" value="Unassembled WGS sequence"/>
</dbReference>
<organism evidence="2 3">
    <name type="scientific">Eumeta variegata</name>
    <name type="common">Bagworm moth</name>
    <name type="synonym">Eumeta japonica</name>
    <dbReference type="NCBI Taxonomy" id="151549"/>
    <lineage>
        <taxon>Eukaryota</taxon>
        <taxon>Metazoa</taxon>
        <taxon>Ecdysozoa</taxon>
        <taxon>Arthropoda</taxon>
        <taxon>Hexapoda</taxon>
        <taxon>Insecta</taxon>
        <taxon>Pterygota</taxon>
        <taxon>Neoptera</taxon>
        <taxon>Endopterygota</taxon>
        <taxon>Lepidoptera</taxon>
        <taxon>Glossata</taxon>
        <taxon>Ditrysia</taxon>
        <taxon>Tineoidea</taxon>
        <taxon>Psychidae</taxon>
        <taxon>Oiketicinae</taxon>
        <taxon>Eumeta</taxon>
    </lineage>
</organism>
<dbReference type="AlphaFoldDB" id="A0A4C1TVU6"/>
<feature type="region of interest" description="Disordered" evidence="1">
    <location>
        <begin position="89"/>
        <end position="108"/>
    </location>
</feature>
<proteinExistence type="predicted"/>
<comment type="caution">
    <text evidence="2">The sequence shown here is derived from an EMBL/GenBank/DDBJ whole genome shotgun (WGS) entry which is preliminary data.</text>
</comment>
<reference evidence="2 3" key="1">
    <citation type="journal article" date="2019" name="Commun. Biol.">
        <title>The bagworm genome reveals a unique fibroin gene that provides high tensile strength.</title>
        <authorList>
            <person name="Kono N."/>
            <person name="Nakamura H."/>
            <person name="Ohtoshi R."/>
            <person name="Tomita M."/>
            <person name="Numata K."/>
            <person name="Arakawa K."/>
        </authorList>
    </citation>
    <scope>NUCLEOTIDE SEQUENCE [LARGE SCALE GENOMIC DNA]</scope>
</reference>
<protein>
    <submittedName>
        <fullName evidence="2">Uncharacterized protein</fullName>
    </submittedName>
</protein>
<feature type="compositionally biased region" description="Acidic residues" evidence="1">
    <location>
        <begin position="97"/>
        <end position="108"/>
    </location>
</feature>
<evidence type="ECO:0000256" key="1">
    <source>
        <dbReference type="SAM" id="MobiDB-lite"/>
    </source>
</evidence>
<evidence type="ECO:0000313" key="2">
    <source>
        <dbReference type="EMBL" id="GBP18151.1"/>
    </source>
</evidence>